<evidence type="ECO:0000313" key="6">
    <source>
        <dbReference type="Proteomes" id="UP000037848"/>
    </source>
</evidence>
<gene>
    <name evidence="5" type="ORF">ADS77_04530</name>
</gene>
<dbReference type="GO" id="GO:0016987">
    <property type="term" value="F:sigma factor activity"/>
    <property type="evidence" value="ECO:0007669"/>
    <property type="project" value="UniProtKB-KW"/>
</dbReference>
<sequence length="162" mass="18813">MPFTDYSQVVKIMSRRTGCRDKAQSLIQEAIARLLKQGKRQSSNPEKQVNRALILKTANNLFVDLYRREKICQFTPLPDEESSIYELPHLDPETTLIAQQELAQLEKCIASLPEKCREAFILYKFKCLSQTQIAEHMQISQSMVEKHLLKAMSRCREILLKE</sequence>
<dbReference type="SUPFAM" id="SSF88659">
    <property type="entry name" value="Sigma3 and sigma4 domains of RNA polymerase sigma factors"/>
    <property type="match status" value="1"/>
</dbReference>
<evidence type="ECO:0000259" key="4">
    <source>
        <dbReference type="Pfam" id="PF08281"/>
    </source>
</evidence>
<organism evidence="5 6">
    <name type="scientific">Pseudoalteromonas porphyrae</name>
    <dbReference type="NCBI Taxonomy" id="187330"/>
    <lineage>
        <taxon>Bacteria</taxon>
        <taxon>Pseudomonadati</taxon>
        <taxon>Pseudomonadota</taxon>
        <taxon>Gammaproteobacteria</taxon>
        <taxon>Alteromonadales</taxon>
        <taxon>Pseudoalteromonadaceae</taxon>
        <taxon>Pseudoalteromonas</taxon>
    </lineage>
</organism>
<dbReference type="NCBIfam" id="TIGR02937">
    <property type="entry name" value="sigma70-ECF"/>
    <property type="match status" value="1"/>
</dbReference>
<name>A0A0N0M0X1_9GAMM</name>
<reference evidence="5 6" key="1">
    <citation type="submission" date="2015-08" db="EMBL/GenBank/DDBJ databases">
        <title>Draft Genome Sequence of Pseudoalteromonas porphyrae UCD-SED14.</title>
        <authorList>
            <person name="Coil D.A."/>
            <person name="Jospin G."/>
            <person name="Lee R.D."/>
            <person name="Eisen J.A."/>
        </authorList>
    </citation>
    <scope>NUCLEOTIDE SEQUENCE [LARGE SCALE GENOMIC DNA]</scope>
    <source>
        <strain evidence="5 6">UCD-SED14</strain>
    </source>
</reference>
<dbReference type="InterPro" id="IPR039425">
    <property type="entry name" value="RNA_pol_sigma-70-like"/>
</dbReference>
<dbReference type="PATRIC" id="fig|187330.3.peg.2667"/>
<dbReference type="PANTHER" id="PTHR43133:SF63">
    <property type="entry name" value="RNA POLYMERASE SIGMA FACTOR FECI-RELATED"/>
    <property type="match status" value="1"/>
</dbReference>
<dbReference type="RefSeq" id="WP_054205356.1">
    <property type="nucleotide sequence ID" value="NZ_LHPH01000004.1"/>
</dbReference>
<evidence type="ECO:0000256" key="1">
    <source>
        <dbReference type="ARBA" id="ARBA00023015"/>
    </source>
</evidence>
<keyword evidence="1" id="KW-0805">Transcription regulation</keyword>
<protein>
    <recommendedName>
        <fullName evidence="4">RNA polymerase sigma factor 70 region 4 type 2 domain-containing protein</fullName>
    </recommendedName>
</protein>
<dbReference type="Pfam" id="PF08281">
    <property type="entry name" value="Sigma70_r4_2"/>
    <property type="match status" value="1"/>
</dbReference>
<dbReference type="InterPro" id="IPR013249">
    <property type="entry name" value="RNA_pol_sigma70_r4_t2"/>
</dbReference>
<dbReference type="STRING" id="187330.AMS58_12375"/>
<dbReference type="CDD" id="cd06171">
    <property type="entry name" value="Sigma70_r4"/>
    <property type="match status" value="1"/>
</dbReference>
<dbReference type="OrthoDB" id="9797134at2"/>
<dbReference type="InterPro" id="IPR014284">
    <property type="entry name" value="RNA_pol_sigma-70_dom"/>
</dbReference>
<evidence type="ECO:0000256" key="2">
    <source>
        <dbReference type="ARBA" id="ARBA00023082"/>
    </source>
</evidence>
<dbReference type="Gene3D" id="1.10.10.10">
    <property type="entry name" value="Winged helix-like DNA-binding domain superfamily/Winged helix DNA-binding domain"/>
    <property type="match status" value="1"/>
</dbReference>
<feature type="domain" description="RNA polymerase sigma factor 70 region 4 type 2" evidence="4">
    <location>
        <begin position="103"/>
        <end position="155"/>
    </location>
</feature>
<keyword evidence="6" id="KW-1185">Reference proteome</keyword>
<proteinExistence type="predicted"/>
<dbReference type="GO" id="GO:0003677">
    <property type="term" value="F:DNA binding"/>
    <property type="evidence" value="ECO:0007669"/>
    <property type="project" value="InterPro"/>
</dbReference>
<accession>A0A0N0M0X1</accession>
<dbReference type="PANTHER" id="PTHR43133">
    <property type="entry name" value="RNA POLYMERASE ECF-TYPE SIGMA FACTO"/>
    <property type="match status" value="1"/>
</dbReference>
<dbReference type="GO" id="GO:0006352">
    <property type="term" value="P:DNA-templated transcription initiation"/>
    <property type="evidence" value="ECO:0007669"/>
    <property type="project" value="InterPro"/>
</dbReference>
<comment type="caution">
    <text evidence="5">The sequence shown here is derived from an EMBL/GenBank/DDBJ whole genome shotgun (WGS) entry which is preliminary data.</text>
</comment>
<dbReference type="InterPro" id="IPR036388">
    <property type="entry name" value="WH-like_DNA-bd_sf"/>
</dbReference>
<keyword evidence="2" id="KW-0731">Sigma factor</keyword>
<dbReference type="EMBL" id="LHPH01000004">
    <property type="protein sequence ID" value="KPH64551.1"/>
    <property type="molecule type" value="Genomic_DNA"/>
</dbReference>
<evidence type="ECO:0000313" key="5">
    <source>
        <dbReference type="EMBL" id="KPH64551.1"/>
    </source>
</evidence>
<keyword evidence="3" id="KW-0804">Transcription</keyword>
<evidence type="ECO:0000256" key="3">
    <source>
        <dbReference type="ARBA" id="ARBA00023163"/>
    </source>
</evidence>
<dbReference type="AlphaFoldDB" id="A0A0N0M0X1"/>
<dbReference type="Proteomes" id="UP000037848">
    <property type="component" value="Unassembled WGS sequence"/>
</dbReference>
<dbReference type="InterPro" id="IPR013324">
    <property type="entry name" value="RNA_pol_sigma_r3/r4-like"/>
</dbReference>